<dbReference type="OrthoDB" id="2082017at2"/>
<proteinExistence type="predicted"/>
<organism evidence="1 2">
    <name type="scientific">Fontibacillus panacisegetis</name>
    <dbReference type="NCBI Taxonomy" id="670482"/>
    <lineage>
        <taxon>Bacteria</taxon>
        <taxon>Bacillati</taxon>
        <taxon>Bacillota</taxon>
        <taxon>Bacilli</taxon>
        <taxon>Bacillales</taxon>
        <taxon>Paenibacillaceae</taxon>
        <taxon>Fontibacillus</taxon>
    </lineage>
</organism>
<protein>
    <recommendedName>
        <fullName evidence="3">Butirosin biosynthesis protein H, N-terminal</fullName>
    </recommendedName>
</protein>
<name>A0A1G7PYJ0_9BACL</name>
<keyword evidence="2" id="KW-1185">Reference proteome</keyword>
<evidence type="ECO:0008006" key="3">
    <source>
        <dbReference type="Google" id="ProtNLM"/>
    </source>
</evidence>
<accession>A0A1G7PYJ0</accession>
<evidence type="ECO:0000313" key="1">
    <source>
        <dbReference type="EMBL" id="SDF91324.1"/>
    </source>
</evidence>
<dbReference type="Proteomes" id="UP000198972">
    <property type="component" value="Unassembled WGS sequence"/>
</dbReference>
<reference evidence="1 2" key="1">
    <citation type="submission" date="2016-10" db="EMBL/GenBank/DDBJ databases">
        <authorList>
            <person name="de Groot N.N."/>
        </authorList>
    </citation>
    <scope>NUCLEOTIDE SEQUENCE [LARGE SCALE GENOMIC DNA]</scope>
    <source>
        <strain evidence="1 2">DSM 28129</strain>
    </source>
</reference>
<dbReference type="STRING" id="670482.SAMN04488542_12044"/>
<dbReference type="EMBL" id="FNBG01000020">
    <property type="protein sequence ID" value="SDF91324.1"/>
    <property type="molecule type" value="Genomic_DNA"/>
</dbReference>
<gene>
    <name evidence="1" type="ORF">SAMN04488542_12044</name>
</gene>
<dbReference type="AlphaFoldDB" id="A0A1G7PYJ0"/>
<dbReference type="RefSeq" id="WP_139173149.1">
    <property type="nucleotide sequence ID" value="NZ_FNBG01000020.1"/>
</dbReference>
<sequence length="334" mass="38787">MLLKEVTHPAAPFANCFGSYFISCCNFFRPSLTEDMILFLSSCNLKFFSLDYYYINQKFSGNPWGWKPLRICNSNGVPLFDEESAFYECIDFMRNTLGVHTEIKAYGEKTIVEAILEFLSLGRLPIVFIDDYYNSNSEKYLQKHNPHGILVIGAISEFQKFRVLDMDVEKAYEISFDEVVRFIPTTYSNFLSASFLSLYAGDPPVTVDYKGFYKQYLSKEKNIYKEIELLIQDMEHHFSKSGNIDYFAKGYHFTILYNIVPMARLRLHLINRVVKNDEERILSEKVFQDWISLSNLIINSVKSSDFAPTVIGMARSILDEETKLERQIRERGGI</sequence>
<evidence type="ECO:0000313" key="2">
    <source>
        <dbReference type="Proteomes" id="UP000198972"/>
    </source>
</evidence>